<dbReference type="InterPro" id="IPR036465">
    <property type="entry name" value="vWFA_dom_sf"/>
</dbReference>
<evidence type="ECO:0000313" key="2">
    <source>
        <dbReference type="EMBL" id="GAA2214581.1"/>
    </source>
</evidence>
<gene>
    <name evidence="2" type="ORF">GCM10009850_100460</name>
</gene>
<evidence type="ECO:0000313" key="3">
    <source>
        <dbReference type="Proteomes" id="UP001499843"/>
    </source>
</evidence>
<evidence type="ECO:0000256" key="1">
    <source>
        <dbReference type="SAM" id="MobiDB-lite"/>
    </source>
</evidence>
<dbReference type="PANTHER" id="PTHR39338">
    <property type="entry name" value="BLL5662 PROTEIN-RELATED"/>
    <property type="match status" value="1"/>
</dbReference>
<dbReference type="RefSeq" id="WP_344492397.1">
    <property type="nucleotide sequence ID" value="NZ_BAAAQX010000042.1"/>
</dbReference>
<protein>
    <submittedName>
        <fullName evidence="2">VWA domain-containing protein</fullName>
    </submittedName>
</protein>
<comment type="caution">
    <text evidence="2">The sequence shown here is derived from an EMBL/GenBank/DDBJ whole genome shotgun (WGS) entry which is preliminary data.</text>
</comment>
<dbReference type="Pfam" id="PF05762">
    <property type="entry name" value="VWA_CoxE"/>
    <property type="match status" value="1"/>
</dbReference>
<accession>A0ABP5PWL5</accession>
<feature type="region of interest" description="Disordered" evidence="1">
    <location>
        <begin position="1"/>
        <end position="23"/>
    </location>
</feature>
<organism evidence="2 3">
    <name type="scientific">Nonomuraea monospora</name>
    <dbReference type="NCBI Taxonomy" id="568818"/>
    <lineage>
        <taxon>Bacteria</taxon>
        <taxon>Bacillati</taxon>
        <taxon>Actinomycetota</taxon>
        <taxon>Actinomycetes</taxon>
        <taxon>Streptosporangiales</taxon>
        <taxon>Streptosporangiaceae</taxon>
        <taxon>Nonomuraea</taxon>
    </lineage>
</organism>
<dbReference type="PIRSF" id="PIRSF010256">
    <property type="entry name" value="CoxE_vWa"/>
    <property type="match status" value="1"/>
</dbReference>
<dbReference type="EMBL" id="BAAAQX010000042">
    <property type="protein sequence ID" value="GAA2214581.1"/>
    <property type="molecule type" value="Genomic_DNA"/>
</dbReference>
<dbReference type="SUPFAM" id="SSF53300">
    <property type="entry name" value="vWA-like"/>
    <property type="match status" value="1"/>
</dbReference>
<dbReference type="InterPro" id="IPR008912">
    <property type="entry name" value="Uncharacterised_CoxE"/>
</dbReference>
<keyword evidence="3" id="KW-1185">Reference proteome</keyword>
<reference evidence="3" key="1">
    <citation type="journal article" date="2019" name="Int. J. Syst. Evol. Microbiol.">
        <title>The Global Catalogue of Microorganisms (GCM) 10K type strain sequencing project: providing services to taxonomists for standard genome sequencing and annotation.</title>
        <authorList>
            <consortium name="The Broad Institute Genomics Platform"/>
            <consortium name="The Broad Institute Genome Sequencing Center for Infectious Disease"/>
            <person name="Wu L."/>
            <person name="Ma J."/>
        </authorList>
    </citation>
    <scope>NUCLEOTIDE SEQUENCE [LARGE SCALE GENOMIC DNA]</scope>
    <source>
        <strain evidence="3">JCM 16114</strain>
    </source>
</reference>
<dbReference type="InterPro" id="IPR011195">
    <property type="entry name" value="UCP010256"/>
</dbReference>
<sequence>MPEPAAVTAAEPGASAESRASAPGKASLVDRHVGFVHALRAAGVPVSVAEGLDAANAMRVIELADRESLRAAYAATLVKKPAYRPGFDVLFDLWFPSSTTGLSAARDTDLATASVKELREHLAGLLAGTTSDQEMREFAEAMVERFGRQEATGPGRQNWFSYSVMRALSPETLMAAILRNVLQGRERGGLAEKTVRRQVTAGIKRFEDAVATDVRRRIAEDGGIERIARSAVRPPLDQIDFLRITKADLARLRREVYPLARRLAARLTIKHRKGRRGRLDFRRTVRASLQSGGVPLTTHFKPPRPHKPELVILCDTSDSVSSFAHFTLLLTYALREQFTKVRAFGFVDTVDEITRFFQPGSDVVEAMTRLVNEADMVRFGRTNYGHSLEGFAERYADALGPKTSLLILGDARSNYQPPALDVLKSLVSKTRSAYWLNPEPRQQWDTGDSVASEYGTVVPMHECRNVSQLTAFIETLA</sequence>
<dbReference type="Proteomes" id="UP001499843">
    <property type="component" value="Unassembled WGS sequence"/>
</dbReference>
<dbReference type="PANTHER" id="PTHR39338:SF5">
    <property type="entry name" value="BLR6139 PROTEIN"/>
    <property type="match status" value="1"/>
</dbReference>
<name>A0ABP5PWL5_9ACTN</name>
<proteinExistence type="predicted"/>